<accession>A0A803LTY2</accession>
<keyword evidence="1" id="KW-0472">Membrane</keyword>
<proteinExistence type="predicted"/>
<reference evidence="2" key="1">
    <citation type="journal article" date="2017" name="Nature">
        <title>The genome of Chenopodium quinoa.</title>
        <authorList>
            <person name="Jarvis D.E."/>
            <person name="Ho Y.S."/>
            <person name="Lightfoot D.J."/>
            <person name="Schmoeckel S.M."/>
            <person name="Li B."/>
            <person name="Borm T.J.A."/>
            <person name="Ohyanagi H."/>
            <person name="Mineta K."/>
            <person name="Michell C.T."/>
            <person name="Saber N."/>
            <person name="Kharbatia N.M."/>
            <person name="Rupper R.R."/>
            <person name="Sharp A.R."/>
            <person name="Dally N."/>
            <person name="Boughton B.A."/>
            <person name="Woo Y.H."/>
            <person name="Gao G."/>
            <person name="Schijlen E.G.W.M."/>
            <person name="Guo X."/>
            <person name="Momin A.A."/>
            <person name="Negrao S."/>
            <person name="Al-Babili S."/>
            <person name="Gehring C."/>
            <person name="Roessner U."/>
            <person name="Jung C."/>
            <person name="Murphy K."/>
            <person name="Arold S.T."/>
            <person name="Gojobori T."/>
            <person name="van der Linden C.G."/>
            <person name="van Loo E.N."/>
            <person name="Jellen E.N."/>
            <person name="Maughan P.J."/>
            <person name="Tester M."/>
        </authorList>
    </citation>
    <scope>NUCLEOTIDE SEQUENCE [LARGE SCALE GENOMIC DNA]</scope>
    <source>
        <strain evidence="2">cv. PI 614886</strain>
    </source>
</reference>
<dbReference type="Gramene" id="AUR62018676-RA">
    <property type="protein sequence ID" value="AUR62018676-RA:cds"/>
    <property type="gene ID" value="AUR62018676"/>
</dbReference>
<feature type="transmembrane region" description="Helical" evidence="1">
    <location>
        <begin position="116"/>
        <end position="136"/>
    </location>
</feature>
<organism evidence="2 3">
    <name type="scientific">Chenopodium quinoa</name>
    <name type="common">Quinoa</name>
    <dbReference type="NCBI Taxonomy" id="63459"/>
    <lineage>
        <taxon>Eukaryota</taxon>
        <taxon>Viridiplantae</taxon>
        <taxon>Streptophyta</taxon>
        <taxon>Embryophyta</taxon>
        <taxon>Tracheophyta</taxon>
        <taxon>Spermatophyta</taxon>
        <taxon>Magnoliopsida</taxon>
        <taxon>eudicotyledons</taxon>
        <taxon>Gunneridae</taxon>
        <taxon>Pentapetalae</taxon>
        <taxon>Caryophyllales</taxon>
        <taxon>Chenopodiaceae</taxon>
        <taxon>Chenopodioideae</taxon>
        <taxon>Atripliceae</taxon>
        <taxon>Chenopodium</taxon>
    </lineage>
</organism>
<dbReference type="Proteomes" id="UP000596660">
    <property type="component" value="Unplaced"/>
</dbReference>
<reference evidence="2" key="2">
    <citation type="submission" date="2021-03" db="UniProtKB">
        <authorList>
            <consortium name="EnsemblPlants"/>
        </authorList>
    </citation>
    <scope>IDENTIFICATION</scope>
</reference>
<feature type="transmembrane region" description="Helical" evidence="1">
    <location>
        <begin position="38"/>
        <end position="58"/>
    </location>
</feature>
<sequence>MNSPCVHAFVPMASGYQNLLCAVFPLALSELRDPGERVMNYLNAAFYLSAAYYLAFLCKSTGLCRFEQGVGASTMALDNVISSPHRRTQGAFASSSPHKKFSHDVSFTTLIQRHRFLLVALVLLVVLCTVYLYFAVTMSSGESCSGLLGTERVLCLENHGKGTFTKGKLKLF</sequence>
<dbReference type="PANTHER" id="PTHR34774:SF1">
    <property type="entry name" value="EPHRIN-A3 PROTEIN"/>
    <property type="match status" value="1"/>
</dbReference>
<keyword evidence="3" id="KW-1185">Reference proteome</keyword>
<dbReference type="PANTHER" id="PTHR34774">
    <property type="entry name" value="EPHRIN-A3 PROTEIN"/>
    <property type="match status" value="1"/>
</dbReference>
<evidence type="ECO:0000313" key="2">
    <source>
        <dbReference type="EnsemblPlants" id="AUR62018676-RA:cds"/>
    </source>
</evidence>
<name>A0A803LTY2_CHEQI</name>
<keyword evidence="1" id="KW-1133">Transmembrane helix</keyword>
<dbReference type="EnsemblPlants" id="AUR62018676-RA">
    <property type="protein sequence ID" value="AUR62018676-RA:cds"/>
    <property type="gene ID" value="AUR62018676"/>
</dbReference>
<dbReference type="AlphaFoldDB" id="A0A803LTY2"/>
<evidence type="ECO:0000256" key="1">
    <source>
        <dbReference type="SAM" id="Phobius"/>
    </source>
</evidence>
<protein>
    <submittedName>
        <fullName evidence="2">Uncharacterized protein</fullName>
    </submittedName>
</protein>
<evidence type="ECO:0000313" key="3">
    <source>
        <dbReference type="Proteomes" id="UP000596660"/>
    </source>
</evidence>
<keyword evidence="1" id="KW-0812">Transmembrane</keyword>